<sequence>MKSKLYSYINNQYVLNKFTNEDLVVLVSLGRISDVERLEIADPLT</sequence>
<dbReference type="EMBL" id="MF417871">
    <property type="protein sequence ID" value="ASN68111.1"/>
    <property type="molecule type" value="Genomic_DNA"/>
</dbReference>
<reference evidence="1" key="1">
    <citation type="submission" date="2017-06" db="EMBL/GenBank/DDBJ databases">
        <title>Novel phages from South African skin metaviromes.</title>
        <authorList>
            <person name="van Zyl L.J."/>
            <person name="Abrahams Y."/>
            <person name="Stander E.A."/>
            <person name="Kirby B.M."/>
            <person name="Clavaud C."/>
            <person name="Farcet C."/>
            <person name="Breton L."/>
            <person name="Trindade M.I."/>
        </authorList>
    </citation>
    <scope>NUCLEOTIDE SEQUENCE</scope>
</reference>
<protein>
    <submittedName>
        <fullName evidence="1">Uncharacterized protein</fullName>
    </submittedName>
</protein>
<proteinExistence type="predicted"/>
<name>A0A2H4J7Q7_9CAUD</name>
<gene>
    <name evidence="1" type="ORF">8F11_76</name>
</gene>
<evidence type="ECO:0000313" key="1">
    <source>
        <dbReference type="EMBL" id="ASN68111.1"/>
    </source>
</evidence>
<organism evidence="1">
    <name type="scientific">uncultured Caudovirales phage</name>
    <dbReference type="NCBI Taxonomy" id="2100421"/>
    <lineage>
        <taxon>Viruses</taxon>
        <taxon>Duplodnaviria</taxon>
        <taxon>Heunggongvirae</taxon>
        <taxon>Uroviricota</taxon>
        <taxon>Caudoviricetes</taxon>
        <taxon>Peduoviridae</taxon>
        <taxon>Maltschvirus</taxon>
        <taxon>Maltschvirus maltsch</taxon>
    </lineage>
</organism>
<accession>A0A2H4J7Q7</accession>